<organism evidence="2 3">
    <name type="scientific">Spiribacter aquaticus</name>
    <dbReference type="NCBI Taxonomy" id="1935996"/>
    <lineage>
        <taxon>Bacteria</taxon>
        <taxon>Pseudomonadati</taxon>
        <taxon>Pseudomonadota</taxon>
        <taxon>Gammaproteobacteria</taxon>
        <taxon>Chromatiales</taxon>
        <taxon>Ectothiorhodospiraceae</taxon>
        <taxon>Spiribacter</taxon>
    </lineage>
</organism>
<keyword evidence="1" id="KW-0472">Membrane</keyword>
<evidence type="ECO:0000313" key="2">
    <source>
        <dbReference type="EMBL" id="TVO63932.1"/>
    </source>
</evidence>
<accession>A0A557RFI3</accession>
<keyword evidence="3" id="KW-1185">Reference proteome</keyword>
<gene>
    <name evidence="2" type="ORF">FPL11_09775</name>
</gene>
<dbReference type="RefSeq" id="WP_144348436.1">
    <property type="nucleotide sequence ID" value="NZ_VMKP01000004.1"/>
</dbReference>
<reference evidence="2 3" key="1">
    <citation type="submission" date="2019-07" db="EMBL/GenBank/DDBJ databases">
        <title>Reclasification of Spiribacter aquaticus.</title>
        <authorList>
            <person name="Leon M.J."/>
            <person name="Sanchez-Porro C."/>
            <person name="Ventosa A."/>
        </authorList>
    </citation>
    <scope>NUCLEOTIDE SEQUENCE [LARGE SCALE GENOMIC DNA]</scope>
    <source>
        <strain evidence="2 3">SP30</strain>
    </source>
</reference>
<evidence type="ECO:0000256" key="1">
    <source>
        <dbReference type="SAM" id="Phobius"/>
    </source>
</evidence>
<proteinExistence type="predicted"/>
<sequence>MVYAYLSILGMALTLGMMGHRHSGVSHASVIRGAWRQLAPLLIRLPIALIAASLVGELIPQALFGEWLGARSGLTGVVIASALGGILPGGPTVTFPLILVLERAGVGTPQLIALLTGWSCFALHRVLAYELPTLGWAFVWRRWLVSMVLGPLAGALALSWLG</sequence>
<feature type="transmembrane region" description="Helical" evidence="1">
    <location>
        <begin position="111"/>
        <end position="131"/>
    </location>
</feature>
<dbReference type="AlphaFoldDB" id="A0A557RFI3"/>
<keyword evidence="1" id="KW-1133">Transmembrane helix</keyword>
<feature type="transmembrane region" description="Helical" evidence="1">
    <location>
        <begin position="143"/>
        <end position="161"/>
    </location>
</feature>
<dbReference type="Proteomes" id="UP000316688">
    <property type="component" value="Unassembled WGS sequence"/>
</dbReference>
<keyword evidence="1" id="KW-0812">Transmembrane</keyword>
<feature type="transmembrane region" description="Helical" evidence="1">
    <location>
        <begin position="76"/>
        <end position="99"/>
    </location>
</feature>
<feature type="transmembrane region" description="Helical" evidence="1">
    <location>
        <begin position="43"/>
        <end position="64"/>
    </location>
</feature>
<protein>
    <recommendedName>
        <fullName evidence="4">Permease</fullName>
    </recommendedName>
</protein>
<evidence type="ECO:0000313" key="3">
    <source>
        <dbReference type="Proteomes" id="UP000316688"/>
    </source>
</evidence>
<dbReference type="EMBL" id="VMKP01000004">
    <property type="protein sequence ID" value="TVO63932.1"/>
    <property type="molecule type" value="Genomic_DNA"/>
</dbReference>
<comment type="caution">
    <text evidence="2">The sequence shown here is derived from an EMBL/GenBank/DDBJ whole genome shotgun (WGS) entry which is preliminary data.</text>
</comment>
<name>A0A557RFI3_9GAMM</name>
<evidence type="ECO:0008006" key="4">
    <source>
        <dbReference type="Google" id="ProtNLM"/>
    </source>
</evidence>